<organism evidence="2 3">
    <name type="scientific">Sus scrofa</name>
    <name type="common">Pig</name>
    <dbReference type="NCBI Taxonomy" id="9823"/>
    <lineage>
        <taxon>Eukaryota</taxon>
        <taxon>Metazoa</taxon>
        <taxon>Chordata</taxon>
        <taxon>Craniata</taxon>
        <taxon>Vertebrata</taxon>
        <taxon>Euteleostomi</taxon>
        <taxon>Mammalia</taxon>
        <taxon>Eutheria</taxon>
        <taxon>Laurasiatheria</taxon>
        <taxon>Artiodactyla</taxon>
        <taxon>Suina</taxon>
        <taxon>Suidae</taxon>
        <taxon>Sus</taxon>
    </lineage>
</organism>
<proteinExistence type="predicted"/>
<feature type="signal peptide" evidence="1">
    <location>
        <begin position="1"/>
        <end position="18"/>
    </location>
</feature>
<evidence type="ECO:0008006" key="4">
    <source>
        <dbReference type="Google" id="ProtNLM"/>
    </source>
</evidence>
<evidence type="ECO:0000313" key="2">
    <source>
        <dbReference type="Ensembl" id="ENSSSCP00030044963.1"/>
    </source>
</evidence>
<keyword evidence="1" id="KW-0732">Signal</keyword>
<evidence type="ECO:0000313" key="3">
    <source>
        <dbReference type="Proteomes" id="UP000694570"/>
    </source>
</evidence>
<feature type="chain" id="PRO_5034871182" description="Succinate dehydrogenase [ubiquinone] cytochrome b small subunit" evidence="1">
    <location>
        <begin position="19"/>
        <end position="119"/>
    </location>
</feature>
<dbReference type="AlphaFoldDB" id="A0A8D0Y271"/>
<reference evidence="2" key="1">
    <citation type="submission" date="2025-08" db="UniProtKB">
        <authorList>
            <consortium name="Ensembl"/>
        </authorList>
    </citation>
    <scope>IDENTIFICATION</scope>
</reference>
<evidence type="ECO:0000256" key="1">
    <source>
        <dbReference type="SAM" id="SignalP"/>
    </source>
</evidence>
<accession>A0A8D0Y271</accession>
<sequence length="119" mass="12956">MATLWRLSVLCGARGGGGALVLRTSVVRPAHVSAFLQDRPTPGWCGVQHIHLSPSHQGALDKSLLTTCEGIHCRKLPRQAFWRSRLSPLLGFVISTIMMWVSAKLLPCCGSSELLELIP</sequence>
<dbReference type="Proteomes" id="UP000694570">
    <property type="component" value="Unplaced"/>
</dbReference>
<name>A0A8D0Y271_PIG</name>
<dbReference type="Ensembl" id="ENSSSCT00030097602.1">
    <property type="protein sequence ID" value="ENSSSCP00030044963.1"/>
    <property type="gene ID" value="ENSSSCG00030069694.1"/>
</dbReference>
<protein>
    <recommendedName>
        <fullName evidence="4">Succinate dehydrogenase [ubiquinone] cytochrome b small subunit</fullName>
    </recommendedName>
</protein>